<keyword evidence="5" id="KW-1185">Reference proteome</keyword>
<dbReference type="GO" id="GO:0006508">
    <property type="term" value="P:proteolysis"/>
    <property type="evidence" value="ECO:0007669"/>
    <property type="project" value="UniProtKB-KW"/>
</dbReference>
<evidence type="ECO:0000259" key="2">
    <source>
        <dbReference type="PROSITE" id="PS50982"/>
    </source>
</evidence>
<dbReference type="PROSITE" id="PS50994">
    <property type="entry name" value="INTEGRASE"/>
    <property type="match status" value="1"/>
</dbReference>
<feature type="domain" description="Integrase catalytic" evidence="3">
    <location>
        <begin position="442"/>
        <end position="609"/>
    </location>
</feature>
<dbReference type="InterPro" id="IPR039537">
    <property type="entry name" value="Retrotran_Ty1/copia-like"/>
</dbReference>
<evidence type="ECO:0000313" key="5">
    <source>
        <dbReference type="Proteomes" id="UP000499080"/>
    </source>
</evidence>
<dbReference type="InterPro" id="IPR036397">
    <property type="entry name" value="RNaseH_sf"/>
</dbReference>
<dbReference type="OrthoDB" id="2783063at2759"/>
<keyword evidence="1" id="KW-0378">Hydrolase</keyword>
<name>A0A4Y2UHD7_ARAVE</name>
<feature type="domain" description="MBD" evidence="2">
    <location>
        <begin position="630"/>
        <end position="698"/>
    </location>
</feature>
<dbReference type="Pfam" id="PF13976">
    <property type="entry name" value="gag_pre-integrs"/>
    <property type="match status" value="1"/>
</dbReference>
<dbReference type="InterPro" id="IPR016177">
    <property type="entry name" value="DNA-bd_dom_sf"/>
</dbReference>
<dbReference type="InterPro" id="IPR054722">
    <property type="entry name" value="PolX-like_BBD"/>
</dbReference>
<dbReference type="EMBL" id="BGPR01037037">
    <property type="protein sequence ID" value="GBO12525.1"/>
    <property type="molecule type" value="Genomic_DNA"/>
</dbReference>
<dbReference type="Gene3D" id="3.30.890.10">
    <property type="entry name" value="Methyl-cpg-binding Protein 2, Chain A"/>
    <property type="match status" value="1"/>
</dbReference>
<dbReference type="Pfam" id="PF01429">
    <property type="entry name" value="MBD"/>
    <property type="match status" value="1"/>
</dbReference>
<proteinExistence type="predicted"/>
<dbReference type="SMART" id="SM00391">
    <property type="entry name" value="MBD"/>
    <property type="match status" value="1"/>
</dbReference>
<dbReference type="SUPFAM" id="SSF54171">
    <property type="entry name" value="DNA-binding domain"/>
    <property type="match status" value="1"/>
</dbReference>
<keyword evidence="1" id="KW-0645">Protease</keyword>
<reference evidence="4 5" key="1">
    <citation type="journal article" date="2019" name="Sci. Rep.">
        <title>Orb-weaving spider Araneus ventricosus genome elucidates the spidroin gene catalogue.</title>
        <authorList>
            <person name="Kono N."/>
            <person name="Nakamura H."/>
            <person name="Ohtoshi R."/>
            <person name="Moran D.A.P."/>
            <person name="Shinohara A."/>
            <person name="Yoshida Y."/>
            <person name="Fujiwara M."/>
            <person name="Mori M."/>
            <person name="Tomita M."/>
            <person name="Arakawa K."/>
        </authorList>
    </citation>
    <scope>NUCLEOTIDE SEQUENCE [LARGE SCALE GENOMIC DNA]</scope>
</reference>
<dbReference type="GO" id="GO:0003677">
    <property type="term" value="F:DNA binding"/>
    <property type="evidence" value="ECO:0007669"/>
    <property type="project" value="InterPro"/>
</dbReference>
<organism evidence="4 5">
    <name type="scientific">Araneus ventricosus</name>
    <name type="common">Orbweaver spider</name>
    <name type="synonym">Epeira ventricosa</name>
    <dbReference type="NCBI Taxonomy" id="182803"/>
    <lineage>
        <taxon>Eukaryota</taxon>
        <taxon>Metazoa</taxon>
        <taxon>Ecdysozoa</taxon>
        <taxon>Arthropoda</taxon>
        <taxon>Chelicerata</taxon>
        <taxon>Arachnida</taxon>
        <taxon>Araneae</taxon>
        <taxon>Araneomorphae</taxon>
        <taxon>Entelegynae</taxon>
        <taxon>Araneoidea</taxon>
        <taxon>Araneidae</taxon>
        <taxon>Araneus</taxon>
    </lineage>
</organism>
<evidence type="ECO:0000259" key="3">
    <source>
        <dbReference type="PROSITE" id="PS50994"/>
    </source>
</evidence>
<dbReference type="InterPro" id="IPR025724">
    <property type="entry name" value="GAG-pre-integrase_dom"/>
</dbReference>
<dbReference type="InterPro" id="IPR012337">
    <property type="entry name" value="RNaseH-like_sf"/>
</dbReference>
<dbReference type="AlphaFoldDB" id="A0A4Y2UHD7"/>
<dbReference type="Pfam" id="PF14223">
    <property type="entry name" value="Retrotran_gag_2"/>
    <property type="match status" value="1"/>
</dbReference>
<dbReference type="PROSITE" id="PS50982">
    <property type="entry name" value="MBD"/>
    <property type="match status" value="1"/>
</dbReference>
<evidence type="ECO:0000256" key="1">
    <source>
        <dbReference type="ARBA" id="ARBA00022670"/>
    </source>
</evidence>
<dbReference type="Pfam" id="PF00665">
    <property type="entry name" value="rve"/>
    <property type="match status" value="1"/>
</dbReference>
<dbReference type="Proteomes" id="UP000499080">
    <property type="component" value="Unassembled WGS sequence"/>
</dbReference>
<dbReference type="Pfam" id="PF22936">
    <property type="entry name" value="Pol_BBD"/>
    <property type="match status" value="1"/>
</dbReference>
<dbReference type="PANTHER" id="PTHR42648:SF28">
    <property type="entry name" value="TRANSPOSON-ENCODED PROTEIN WITH RIBONUCLEASE H-LIKE AND RETROVIRUS ZINC FINGER-LIKE DOMAINS"/>
    <property type="match status" value="1"/>
</dbReference>
<dbReference type="Gene3D" id="3.30.420.10">
    <property type="entry name" value="Ribonuclease H-like superfamily/Ribonuclease H"/>
    <property type="match status" value="1"/>
</dbReference>
<comment type="caution">
    <text evidence="4">The sequence shown here is derived from an EMBL/GenBank/DDBJ whole genome shotgun (WGS) entry which is preliminary data.</text>
</comment>
<accession>A0A4Y2UHD7</accession>
<evidence type="ECO:0000313" key="4">
    <source>
        <dbReference type="EMBL" id="GBO12525.1"/>
    </source>
</evidence>
<dbReference type="GO" id="GO:0015074">
    <property type="term" value="P:DNA integration"/>
    <property type="evidence" value="ECO:0007669"/>
    <property type="project" value="InterPro"/>
</dbReference>
<dbReference type="InterPro" id="IPR001584">
    <property type="entry name" value="Integrase_cat-core"/>
</dbReference>
<dbReference type="InterPro" id="IPR001739">
    <property type="entry name" value="Methyl_CpG_DNA-bd"/>
</dbReference>
<dbReference type="GO" id="GO:0008233">
    <property type="term" value="F:peptidase activity"/>
    <property type="evidence" value="ECO:0007669"/>
    <property type="project" value="UniProtKB-KW"/>
</dbReference>
<protein>
    <submittedName>
        <fullName evidence="4">Retrovirus-related Pol polyprotein from transposon TNT 1-94</fullName>
    </submittedName>
</protein>
<sequence>MNMPAESSPFAFPKLDGSNYTSWKEDMKVVLMDRGYGKEAWNIFKTNFEPTSKARLAVLIDEFFELKFNPEEETIGIFCKRVDEKKTQVKEEGFEIPELLIALQLIRRLPAEYDHLVQTLYRLKDEEFNHRKVEKQLINEAGRIQLKQKDLNLDYTENAYTVGSFRQQETRKKSFERSGAVLDPSRKPGQYRKISYPKGMGPFCDFCSRKGHDAPKCYKKRNKEKKQAFASETSFCGTNKAFGVSTDWDQFLIDTAATSHFCYERDWFKYFKELTTTKALLADKKSTCEVKGIGDVDFIVKDIKSNVKITLKDVFYTPNMRRNLISGARMDIAGLKITWSNNVMRIRHSNNEYFFSAFRQDMLYIVSGYPLLDSVMYTSVDLNLIHKRLCHVDIPIIKDMCKTKSVKGLEKVNIKIDNESCIACNVGKATRTSLKKNYVYNRVTKSILDKVHMDLWGHSPVKSLGGSKYFLSIIDDFSRKIDVFTLKSKSEVFSIFKEYLSRVQRELGRKLKSVRTDNGMEFCHKDFETFLKDLGIRIERTSFYTLELNDIAERFNRSSMEAVRTMLQDSGLQLRFWAEALHAYVHTKNRCSHKLTEGKTPMEIWSGHKPSIRHCRTFGSLAYVAQDEKSSSPKKPSSLDISTWIRLEKPRKKSKRIDVYYYPPSKERLRSINDVKMYCEKNKLEFGPNQFNFKPTTTNTRFEEKTECDNETSSDSVDEASFVNDIFQHEKYMTEIPKTFKETQISPDKEKWDEAMSEEIKLMQNRKVCYLVEPKSNMKVLGCRWVYNIKHDEKN</sequence>
<gene>
    <name evidence="4" type="primary">POLX_2512</name>
    <name evidence="4" type="ORF">AVEN_59927_1</name>
</gene>
<dbReference type="SUPFAM" id="SSF53098">
    <property type="entry name" value="Ribonuclease H-like"/>
    <property type="match status" value="1"/>
</dbReference>
<dbReference type="PANTHER" id="PTHR42648">
    <property type="entry name" value="TRANSPOSASE, PUTATIVE-RELATED"/>
    <property type="match status" value="1"/>
</dbReference>